<proteinExistence type="predicted"/>
<evidence type="ECO:0000259" key="1">
    <source>
        <dbReference type="Pfam" id="PF22187"/>
    </source>
</evidence>
<gene>
    <name evidence="2" type="ORF">LEP1GSC058_2699</name>
</gene>
<keyword evidence="3" id="KW-1185">Reference proteome</keyword>
<sequence>MFLKEIRHFYEWKDLLYTPEHFVQGFPAFELAREWQEAEGIPEGVSNQLSQLRELSGLKFMFGIPQYKISMPPLSQRSQADLLAFCKNRAGLWILAVDGKESLGPKISDWLEESPVRSQKLSALISVLGIGQERTLSLRYQLLRRLYSLVTVMDDFSTPRGIFLVQSFGKNPGIRDDFNQLLEAFDIEPNEDFIPEPSIIGGRSIYFVLHNSSEI</sequence>
<feature type="domain" description="DUF6946" evidence="1">
    <location>
        <begin position="9"/>
        <end position="208"/>
    </location>
</feature>
<reference evidence="2" key="1">
    <citation type="submission" date="2013-04" db="EMBL/GenBank/DDBJ databases">
        <authorList>
            <person name="Harkins D.M."/>
            <person name="Durkin A.S."/>
            <person name="Selengut J.D."/>
            <person name="Sanka R."/>
            <person name="DePew J."/>
            <person name="Purushe J."/>
            <person name="Ahmed A."/>
            <person name="van der Linden H."/>
            <person name="Goris M.G.A."/>
            <person name="Hartskeerl R.A."/>
            <person name="Vinetz J.M."/>
            <person name="Sutton G.G."/>
            <person name="Nelson W.C."/>
            <person name="Fouts D.E."/>
        </authorList>
    </citation>
    <scope>NUCLEOTIDE SEQUENCE [LARGE SCALE GENOMIC DNA]</scope>
    <source>
        <strain evidence="2">BUT 6</strain>
    </source>
</reference>
<dbReference type="OrthoDB" id="323633at2"/>
<dbReference type="AlphaFoldDB" id="S3VCG7"/>
<evidence type="ECO:0000313" key="3">
    <source>
        <dbReference type="Proteomes" id="UP000014540"/>
    </source>
</evidence>
<dbReference type="InterPro" id="IPR054024">
    <property type="entry name" value="DUF6946"/>
</dbReference>
<name>S3VCG7_9LEPT</name>
<comment type="caution">
    <text evidence="2">The sequence shown here is derived from an EMBL/GenBank/DDBJ whole genome shotgun (WGS) entry which is preliminary data.</text>
</comment>
<organism evidence="2 3">
    <name type="scientific">Leptospira fainei serovar Hurstbridge str. BUT 6</name>
    <dbReference type="NCBI Taxonomy" id="1193011"/>
    <lineage>
        <taxon>Bacteria</taxon>
        <taxon>Pseudomonadati</taxon>
        <taxon>Spirochaetota</taxon>
        <taxon>Spirochaetia</taxon>
        <taxon>Leptospirales</taxon>
        <taxon>Leptospiraceae</taxon>
        <taxon>Leptospira</taxon>
    </lineage>
</organism>
<dbReference type="Pfam" id="PF22187">
    <property type="entry name" value="DUF6946"/>
    <property type="match status" value="1"/>
</dbReference>
<accession>S3VCG7</accession>
<dbReference type="Proteomes" id="UP000014540">
    <property type="component" value="Unassembled WGS sequence"/>
</dbReference>
<dbReference type="RefSeq" id="WP_016550619.1">
    <property type="nucleotide sequence ID" value="NZ_AKWZ02000010.1"/>
</dbReference>
<dbReference type="STRING" id="1193011.LEP1GSC058_2699"/>
<evidence type="ECO:0000313" key="2">
    <source>
        <dbReference type="EMBL" id="EPG74160.1"/>
    </source>
</evidence>
<protein>
    <recommendedName>
        <fullName evidence="1">DUF6946 domain-containing protein</fullName>
    </recommendedName>
</protein>
<dbReference type="EMBL" id="AKWZ02000010">
    <property type="protein sequence ID" value="EPG74160.1"/>
    <property type="molecule type" value="Genomic_DNA"/>
</dbReference>